<dbReference type="AlphaFoldDB" id="A0AAE2YS12"/>
<accession>A0AAE2YS12</accession>
<comment type="caution">
    <text evidence="1">The sequence shown here is derived from an EMBL/GenBank/DDBJ whole genome shotgun (WGS) entry which is preliminary data.</text>
</comment>
<dbReference type="RefSeq" id="WP_215871752.1">
    <property type="nucleotide sequence ID" value="NZ_JAAXYO010000195.1"/>
</dbReference>
<gene>
    <name evidence="1" type="ORF">HFQ13_13925</name>
</gene>
<evidence type="ECO:0000313" key="1">
    <source>
        <dbReference type="EMBL" id="MBU2789284.1"/>
    </source>
</evidence>
<reference evidence="1" key="1">
    <citation type="journal article" date="2021" name="ISME J.">
        <title>Genomic evolution of the class Acidithiobacillia: deep-branching Proteobacteria living in extreme acidic conditions.</title>
        <authorList>
            <person name="Moya-Beltran A."/>
            <person name="Beard S."/>
            <person name="Rojas-Villalobos C."/>
            <person name="Issotta F."/>
            <person name="Gallardo Y."/>
            <person name="Ulloa R."/>
            <person name="Giaveno A."/>
            <person name="Degli Esposti M."/>
            <person name="Johnson D.B."/>
            <person name="Quatrini R."/>
        </authorList>
    </citation>
    <scope>NUCLEOTIDE SEQUENCE</scope>
    <source>
        <strain evidence="1">VAN18-1</strain>
    </source>
</reference>
<protein>
    <submittedName>
        <fullName evidence="1">Uncharacterized protein</fullName>
    </submittedName>
</protein>
<proteinExistence type="predicted"/>
<dbReference type="EMBL" id="JAAXYO010000195">
    <property type="protein sequence ID" value="MBU2789284.1"/>
    <property type="molecule type" value="Genomic_DNA"/>
</dbReference>
<sequence length="47" mass="4989">MSAFALNRLPTSSSTPVFLIVHGHAIHKAKLVGDFVATQAGAVLPWM</sequence>
<name>A0AAE2YS12_9PROT</name>
<evidence type="ECO:0000313" key="2">
    <source>
        <dbReference type="Proteomes" id="UP001197378"/>
    </source>
</evidence>
<keyword evidence="2" id="KW-1185">Reference proteome</keyword>
<dbReference type="Proteomes" id="UP001197378">
    <property type="component" value="Unassembled WGS sequence"/>
</dbReference>
<organism evidence="1 2">
    <name type="scientific">Igneacidithiobacillus copahuensis</name>
    <dbReference type="NCBI Taxonomy" id="2724909"/>
    <lineage>
        <taxon>Bacteria</taxon>
        <taxon>Pseudomonadati</taxon>
        <taxon>Pseudomonadota</taxon>
        <taxon>Acidithiobacillia</taxon>
        <taxon>Acidithiobacillales</taxon>
        <taxon>Acidithiobacillaceae</taxon>
        <taxon>Igneacidithiobacillus</taxon>
    </lineage>
</organism>